<gene>
    <name evidence="1" type="ORF">POPTR_015G107050</name>
</gene>
<reference evidence="1 2" key="1">
    <citation type="journal article" date="2006" name="Science">
        <title>The genome of black cottonwood, Populus trichocarpa (Torr. &amp; Gray).</title>
        <authorList>
            <person name="Tuskan G.A."/>
            <person name="Difazio S."/>
            <person name="Jansson S."/>
            <person name="Bohlmann J."/>
            <person name="Grigoriev I."/>
            <person name="Hellsten U."/>
            <person name="Putnam N."/>
            <person name="Ralph S."/>
            <person name="Rombauts S."/>
            <person name="Salamov A."/>
            <person name="Schein J."/>
            <person name="Sterck L."/>
            <person name="Aerts A."/>
            <person name="Bhalerao R.R."/>
            <person name="Bhalerao R.P."/>
            <person name="Blaudez D."/>
            <person name="Boerjan W."/>
            <person name="Brun A."/>
            <person name="Brunner A."/>
            <person name="Busov V."/>
            <person name="Campbell M."/>
            <person name="Carlson J."/>
            <person name="Chalot M."/>
            <person name="Chapman J."/>
            <person name="Chen G.L."/>
            <person name="Cooper D."/>
            <person name="Coutinho P.M."/>
            <person name="Couturier J."/>
            <person name="Covert S."/>
            <person name="Cronk Q."/>
            <person name="Cunningham R."/>
            <person name="Davis J."/>
            <person name="Degroeve S."/>
            <person name="Dejardin A."/>
            <person name="Depamphilis C."/>
            <person name="Detter J."/>
            <person name="Dirks B."/>
            <person name="Dubchak I."/>
            <person name="Duplessis S."/>
            <person name="Ehlting J."/>
            <person name="Ellis B."/>
            <person name="Gendler K."/>
            <person name="Goodstein D."/>
            <person name="Gribskov M."/>
            <person name="Grimwood J."/>
            <person name="Groover A."/>
            <person name="Gunter L."/>
            <person name="Hamberger B."/>
            <person name="Heinze B."/>
            <person name="Helariutta Y."/>
            <person name="Henrissat B."/>
            <person name="Holligan D."/>
            <person name="Holt R."/>
            <person name="Huang W."/>
            <person name="Islam-Faridi N."/>
            <person name="Jones S."/>
            <person name="Jones-Rhoades M."/>
            <person name="Jorgensen R."/>
            <person name="Joshi C."/>
            <person name="Kangasjarvi J."/>
            <person name="Karlsson J."/>
            <person name="Kelleher C."/>
            <person name="Kirkpatrick R."/>
            <person name="Kirst M."/>
            <person name="Kohler A."/>
            <person name="Kalluri U."/>
            <person name="Larimer F."/>
            <person name="Leebens-Mack J."/>
            <person name="Leple J.C."/>
            <person name="Locascio P."/>
            <person name="Lou Y."/>
            <person name="Lucas S."/>
            <person name="Martin F."/>
            <person name="Montanini B."/>
            <person name="Napoli C."/>
            <person name="Nelson D.R."/>
            <person name="Nelson C."/>
            <person name="Nieminen K."/>
            <person name="Nilsson O."/>
            <person name="Pereda V."/>
            <person name="Peter G."/>
            <person name="Philippe R."/>
            <person name="Pilate G."/>
            <person name="Poliakov A."/>
            <person name="Razumovskaya J."/>
            <person name="Richardson P."/>
            <person name="Rinaldi C."/>
            <person name="Ritland K."/>
            <person name="Rouze P."/>
            <person name="Ryaboy D."/>
            <person name="Schmutz J."/>
            <person name="Schrader J."/>
            <person name="Segerman B."/>
            <person name="Shin H."/>
            <person name="Siddiqui A."/>
            <person name="Sterky F."/>
            <person name="Terry A."/>
            <person name="Tsai C.J."/>
            <person name="Uberbacher E."/>
            <person name="Unneberg P."/>
            <person name="Vahala J."/>
            <person name="Wall K."/>
            <person name="Wessler S."/>
            <person name="Yang G."/>
            <person name="Yin T."/>
            <person name="Douglas C."/>
            <person name="Marra M."/>
            <person name="Sandberg G."/>
            <person name="Van de Peer Y."/>
            <person name="Rokhsar D."/>
        </authorList>
    </citation>
    <scope>NUCLEOTIDE SEQUENCE [LARGE SCALE GENOMIC DNA]</scope>
    <source>
        <strain evidence="2">cv. Nisqually</strain>
    </source>
</reference>
<protein>
    <submittedName>
        <fullName evidence="1">Uncharacterized protein</fullName>
    </submittedName>
</protein>
<dbReference type="EMBL" id="CM009304">
    <property type="protein sequence ID" value="RQP00872.1"/>
    <property type="molecule type" value="Genomic_DNA"/>
</dbReference>
<dbReference type="Gramene" id="Potri.015G107050.1.v4.1">
    <property type="protein sequence ID" value="Potri.015G107050.1.v4.1"/>
    <property type="gene ID" value="Potri.015G107050.v4.1"/>
</dbReference>
<evidence type="ECO:0000313" key="1">
    <source>
        <dbReference type="EMBL" id="RQP00872.1"/>
    </source>
</evidence>
<accession>A0A3N7H056</accession>
<name>A0A3N7H056_POPTR</name>
<sequence length="125" mass="14024">MLICCTRCFLSCSSKVFVQESSGSCSTPRLKLFLKTICTATHGLVKTRLALQMRNSLKGEKETSLNMPEIRFQTSNIILSFLGCFFRAPNQSGNRRAAGNWALAYRNVLNQTFHRKKSGTPEAKE</sequence>
<proteinExistence type="predicted"/>
<dbReference type="Proteomes" id="UP000006729">
    <property type="component" value="Chromosome 15"/>
</dbReference>
<dbReference type="AlphaFoldDB" id="A0A3N7H056"/>
<keyword evidence="2" id="KW-1185">Reference proteome</keyword>
<organism evidence="1 2">
    <name type="scientific">Populus trichocarpa</name>
    <name type="common">Western balsam poplar</name>
    <name type="synonym">Populus balsamifera subsp. trichocarpa</name>
    <dbReference type="NCBI Taxonomy" id="3694"/>
    <lineage>
        <taxon>Eukaryota</taxon>
        <taxon>Viridiplantae</taxon>
        <taxon>Streptophyta</taxon>
        <taxon>Embryophyta</taxon>
        <taxon>Tracheophyta</taxon>
        <taxon>Spermatophyta</taxon>
        <taxon>Magnoliopsida</taxon>
        <taxon>eudicotyledons</taxon>
        <taxon>Gunneridae</taxon>
        <taxon>Pentapetalae</taxon>
        <taxon>rosids</taxon>
        <taxon>fabids</taxon>
        <taxon>Malpighiales</taxon>
        <taxon>Salicaceae</taxon>
        <taxon>Saliceae</taxon>
        <taxon>Populus</taxon>
    </lineage>
</organism>
<dbReference type="InParanoid" id="A0A3N7H056"/>
<evidence type="ECO:0000313" key="2">
    <source>
        <dbReference type="Proteomes" id="UP000006729"/>
    </source>
</evidence>